<evidence type="ECO:0000313" key="3">
    <source>
        <dbReference type="EMBL" id="KAK3388713.1"/>
    </source>
</evidence>
<dbReference type="Proteomes" id="UP001281003">
    <property type="component" value="Unassembled WGS sequence"/>
</dbReference>
<reference evidence="3" key="1">
    <citation type="journal article" date="2023" name="Mol. Phylogenet. Evol.">
        <title>Genome-scale phylogeny and comparative genomics of the fungal order Sordariales.</title>
        <authorList>
            <person name="Hensen N."/>
            <person name="Bonometti L."/>
            <person name="Westerberg I."/>
            <person name="Brannstrom I.O."/>
            <person name="Guillou S."/>
            <person name="Cros-Aarteil S."/>
            <person name="Calhoun S."/>
            <person name="Haridas S."/>
            <person name="Kuo A."/>
            <person name="Mondo S."/>
            <person name="Pangilinan J."/>
            <person name="Riley R."/>
            <person name="LaButti K."/>
            <person name="Andreopoulos B."/>
            <person name="Lipzen A."/>
            <person name="Chen C."/>
            <person name="Yan M."/>
            <person name="Daum C."/>
            <person name="Ng V."/>
            <person name="Clum A."/>
            <person name="Steindorff A."/>
            <person name="Ohm R.A."/>
            <person name="Martin F."/>
            <person name="Silar P."/>
            <person name="Natvig D.O."/>
            <person name="Lalanne C."/>
            <person name="Gautier V."/>
            <person name="Ament-Velasquez S.L."/>
            <person name="Kruys A."/>
            <person name="Hutchinson M.I."/>
            <person name="Powell A.J."/>
            <person name="Barry K."/>
            <person name="Miller A.N."/>
            <person name="Grigoriev I.V."/>
            <person name="Debuchy R."/>
            <person name="Gladieux P."/>
            <person name="Hiltunen Thoren M."/>
            <person name="Johannesson H."/>
        </authorList>
    </citation>
    <scope>NUCLEOTIDE SEQUENCE</scope>
    <source>
        <strain evidence="3">FGSC 1904</strain>
    </source>
</reference>
<keyword evidence="1" id="KW-0175">Coiled coil</keyword>
<accession>A0AAE0NVR8</accession>
<name>A0AAE0NVR8_SORBR</name>
<organism evidence="3 4">
    <name type="scientific">Sordaria brevicollis</name>
    <dbReference type="NCBI Taxonomy" id="83679"/>
    <lineage>
        <taxon>Eukaryota</taxon>
        <taxon>Fungi</taxon>
        <taxon>Dikarya</taxon>
        <taxon>Ascomycota</taxon>
        <taxon>Pezizomycotina</taxon>
        <taxon>Sordariomycetes</taxon>
        <taxon>Sordariomycetidae</taxon>
        <taxon>Sordariales</taxon>
        <taxon>Sordariaceae</taxon>
        <taxon>Sordaria</taxon>
    </lineage>
</organism>
<dbReference type="AlphaFoldDB" id="A0AAE0NVR8"/>
<evidence type="ECO:0000256" key="1">
    <source>
        <dbReference type="SAM" id="Coils"/>
    </source>
</evidence>
<feature type="coiled-coil region" evidence="1">
    <location>
        <begin position="147"/>
        <end position="174"/>
    </location>
</feature>
<reference evidence="3" key="2">
    <citation type="submission" date="2023-07" db="EMBL/GenBank/DDBJ databases">
        <authorList>
            <consortium name="Lawrence Berkeley National Laboratory"/>
            <person name="Haridas S."/>
            <person name="Hensen N."/>
            <person name="Bonometti L."/>
            <person name="Westerberg I."/>
            <person name="Brannstrom I.O."/>
            <person name="Guillou S."/>
            <person name="Cros-Aarteil S."/>
            <person name="Calhoun S."/>
            <person name="Kuo A."/>
            <person name="Mondo S."/>
            <person name="Pangilinan J."/>
            <person name="Riley R."/>
            <person name="LaButti K."/>
            <person name="Andreopoulos B."/>
            <person name="Lipzen A."/>
            <person name="Chen C."/>
            <person name="Yanf M."/>
            <person name="Daum C."/>
            <person name="Ng V."/>
            <person name="Clum A."/>
            <person name="Steindorff A."/>
            <person name="Ohm R."/>
            <person name="Martin F."/>
            <person name="Silar P."/>
            <person name="Natvig D."/>
            <person name="Lalanne C."/>
            <person name="Gautier V."/>
            <person name="Ament-velasquez S.L."/>
            <person name="Kruys A."/>
            <person name="Hutchinson M.I."/>
            <person name="Powell A.J."/>
            <person name="Barry K."/>
            <person name="Miller A.N."/>
            <person name="Grigoriev I.V."/>
            <person name="Debuchy R."/>
            <person name="Gladieux P."/>
            <person name="Thoren M.H."/>
            <person name="Johannesson H."/>
        </authorList>
    </citation>
    <scope>NUCLEOTIDE SEQUENCE</scope>
    <source>
        <strain evidence="3">FGSC 1904</strain>
    </source>
</reference>
<dbReference type="EMBL" id="JAUTDP010000015">
    <property type="protein sequence ID" value="KAK3388713.1"/>
    <property type="molecule type" value="Genomic_DNA"/>
</dbReference>
<keyword evidence="2" id="KW-0472">Membrane</keyword>
<protein>
    <submittedName>
        <fullName evidence="3">Uncharacterized protein</fullName>
    </submittedName>
</protein>
<evidence type="ECO:0000313" key="4">
    <source>
        <dbReference type="Proteomes" id="UP001281003"/>
    </source>
</evidence>
<keyword evidence="4" id="KW-1185">Reference proteome</keyword>
<gene>
    <name evidence="3" type="ORF">B0T20DRAFT_100650</name>
</gene>
<keyword evidence="2" id="KW-0812">Transmembrane</keyword>
<sequence length="240" mass="29322">MDDDRTYRGAILGFSHREDCLALNRIGVKLRHERQWSLLTLYHVLAILSVRYQLTLLYAPYHLIWCCDIYRLLRGAIYWCFARGRPLQDDNEDNDELCSTWETNFNIYWEQLLRWTFFTLLDDDEEEEEEEGDADDEQEEEDRPLVEQLLQIQLERTRRRIARLESRAKRRERRRHLRCRVQQGPPARGAERFLRERHGRMLMLFLLLFVLILHPLYFGFIFAFYLRRISRFVTLVWSYI</sequence>
<evidence type="ECO:0000256" key="2">
    <source>
        <dbReference type="SAM" id="Phobius"/>
    </source>
</evidence>
<comment type="caution">
    <text evidence="3">The sequence shown here is derived from an EMBL/GenBank/DDBJ whole genome shotgun (WGS) entry which is preliminary data.</text>
</comment>
<feature type="transmembrane region" description="Helical" evidence="2">
    <location>
        <begin position="202"/>
        <end position="226"/>
    </location>
</feature>
<proteinExistence type="predicted"/>
<keyword evidence="2" id="KW-1133">Transmembrane helix</keyword>